<proteinExistence type="predicted"/>
<protein>
    <submittedName>
        <fullName evidence="1">Uncharacterized protein</fullName>
    </submittedName>
</protein>
<evidence type="ECO:0000313" key="2">
    <source>
        <dbReference type="Proteomes" id="UP001177260"/>
    </source>
</evidence>
<dbReference type="EMBL" id="JAOPJF010000051">
    <property type="protein sequence ID" value="KAK1142416.1"/>
    <property type="molecule type" value="Genomic_DNA"/>
</dbReference>
<evidence type="ECO:0000313" key="1">
    <source>
        <dbReference type="EMBL" id="KAK1142416.1"/>
    </source>
</evidence>
<comment type="caution">
    <text evidence="1">The sequence shown here is derived from an EMBL/GenBank/DDBJ whole genome shotgun (WGS) entry which is preliminary data.</text>
</comment>
<organism evidence="1 2">
    <name type="scientific">Aspergillus melleus</name>
    <dbReference type="NCBI Taxonomy" id="138277"/>
    <lineage>
        <taxon>Eukaryota</taxon>
        <taxon>Fungi</taxon>
        <taxon>Dikarya</taxon>
        <taxon>Ascomycota</taxon>
        <taxon>Pezizomycotina</taxon>
        <taxon>Eurotiomycetes</taxon>
        <taxon>Eurotiomycetidae</taxon>
        <taxon>Eurotiales</taxon>
        <taxon>Aspergillaceae</taxon>
        <taxon>Aspergillus</taxon>
        <taxon>Aspergillus subgen. Circumdati</taxon>
    </lineage>
</organism>
<accession>A0ACC3AY36</accession>
<dbReference type="Proteomes" id="UP001177260">
    <property type="component" value="Unassembled WGS sequence"/>
</dbReference>
<name>A0ACC3AY36_9EURO</name>
<keyword evidence="2" id="KW-1185">Reference proteome</keyword>
<gene>
    <name evidence="1" type="ORF">N8T08_007968</name>
</gene>
<reference evidence="1 2" key="1">
    <citation type="journal article" date="2023" name="ACS Omega">
        <title>Identification of the Neoaspergillic Acid Biosynthesis Gene Cluster by Establishing an In Vitro CRISPR-Ribonucleoprotein Genetic System in Aspergillus melleus.</title>
        <authorList>
            <person name="Yuan B."/>
            <person name="Grau M.F."/>
            <person name="Murata R.M."/>
            <person name="Torok T."/>
            <person name="Venkateswaran K."/>
            <person name="Stajich J.E."/>
            <person name="Wang C.C.C."/>
        </authorList>
    </citation>
    <scope>NUCLEOTIDE SEQUENCE [LARGE SCALE GENOMIC DNA]</scope>
    <source>
        <strain evidence="1 2">IMV 1140</strain>
    </source>
</reference>
<sequence length="111" mass="13027">MSEVNYTCPVPFFARMLILTTATVAAIISWIFLGFNAAPTRTLCFVFYTLQFSWFVIDPRLCYIWFSRTQPDGTKVKVKRPIIGFKRCETVRRMVDDQDNGYRHETAFLRI</sequence>